<evidence type="ECO:0000313" key="7">
    <source>
        <dbReference type="Proteomes" id="UP000240830"/>
    </source>
</evidence>
<comment type="similarity">
    <text evidence="2">Belongs to the THOC5 family.</text>
</comment>
<evidence type="ECO:0000256" key="2">
    <source>
        <dbReference type="ARBA" id="ARBA00008044"/>
    </source>
</evidence>
<dbReference type="GO" id="GO:0000445">
    <property type="term" value="C:THO complex part of transcription export complex"/>
    <property type="evidence" value="ECO:0007669"/>
    <property type="project" value="TreeGrafter"/>
</dbReference>
<reference evidence="6 7" key="1">
    <citation type="submission" date="2016-10" db="EMBL/GenBank/DDBJ databases">
        <title>The genome of Paramicrosporidium saccamoebae is the missing link in understanding Cryptomycota and Microsporidia evolution.</title>
        <authorList>
            <person name="Quandt C.A."/>
            <person name="Beaudet D."/>
            <person name="Corsaro D."/>
            <person name="Michel R."/>
            <person name="Corradi N."/>
            <person name="James T."/>
        </authorList>
    </citation>
    <scope>NUCLEOTIDE SEQUENCE [LARGE SCALE GENOMIC DNA]</scope>
    <source>
        <strain evidence="6 7">KSL3</strain>
    </source>
</reference>
<organism evidence="6 7">
    <name type="scientific">Paramicrosporidium saccamoebae</name>
    <dbReference type="NCBI Taxonomy" id="1246581"/>
    <lineage>
        <taxon>Eukaryota</taxon>
        <taxon>Fungi</taxon>
        <taxon>Fungi incertae sedis</taxon>
        <taxon>Cryptomycota</taxon>
        <taxon>Cryptomycota incertae sedis</taxon>
        <taxon>Paramicrosporidium</taxon>
    </lineage>
</organism>
<dbReference type="Proteomes" id="UP000240830">
    <property type="component" value="Unassembled WGS sequence"/>
</dbReference>
<dbReference type="GO" id="GO:0006406">
    <property type="term" value="P:mRNA export from nucleus"/>
    <property type="evidence" value="ECO:0007669"/>
    <property type="project" value="TreeGrafter"/>
</dbReference>
<evidence type="ECO:0000256" key="5">
    <source>
        <dbReference type="SAM" id="MobiDB-lite"/>
    </source>
</evidence>
<feature type="coiled-coil region" evidence="4">
    <location>
        <begin position="61"/>
        <end position="88"/>
    </location>
</feature>
<dbReference type="STRING" id="1246581.A0A2H9TMC4"/>
<dbReference type="AlphaFoldDB" id="A0A2H9TMC4"/>
<evidence type="ECO:0000256" key="4">
    <source>
        <dbReference type="SAM" id="Coils"/>
    </source>
</evidence>
<comment type="caution">
    <text evidence="6">The sequence shown here is derived from an EMBL/GenBank/DDBJ whole genome shotgun (WGS) entry which is preliminary data.</text>
</comment>
<feature type="coiled-coil region" evidence="4">
    <location>
        <begin position="144"/>
        <end position="171"/>
    </location>
</feature>
<dbReference type="GO" id="GO:0003729">
    <property type="term" value="F:mRNA binding"/>
    <property type="evidence" value="ECO:0007669"/>
    <property type="project" value="TreeGrafter"/>
</dbReference>
<keyword evidence="7" id="KW-1185">Reference proteome</keyword>
<dbReference type="PANTHER" id="PTHR13375">
    <property type="entry name" value="FMS INTERACTING PROTEIN"/>
    <property type="match status" value="1"/>
</dbReference>
<comment type="subcellular location">
    <subcellularLocation>
        <location evidence="1">Nucleus</location>
    </subcellularLocation>
</comment>
<dbReference type="Pfam" id="PF09766">
    <property type="entry name" value="FmiP_Thoc5"/>
    <property type="match status" value="1"/>
</dbReference>
<keyword evidence="4" id="KW-0175">Coiled coil</keyword>
<dbReference type="OrthoDB" id="20582at2759"/>
<accession>A0A2H9TMC4</accession>
<proteinExistence type="inferred from homology"/>
<evidence type="ECO:0000313" key="6">
    <source>
        <dbReference type="EMBL" id="PJF18872.1"/>
    </source>
</evidence>
<evidence type="ECO:0000256" key="1">
    <source>
        <dbReference type="ARBA" id="ARBA00004123"/>
    </source>
</evidence>
<keyword evidence="3" id="KW-0539">Nucleus</keyword>
<evidence type="ECO:0000256" key="3">
    <source>
        <dbReference type="ARBA" id="ARBA00023242"/>
    </source>
</evidence>
<name>A0A2H9TMC4_9FUNG</name>
<dbReference type="EMBL" id="MTSL01000097">
    <property type="protein sequence ID" value="PJF18872.1"/>
    <property type="molecule type" value="Genomic_DNA"/>
</dbReference>
<sequence>MHESSEAVATRFRVALSELRAVKVDGLDDVSAKKRLNMTLLELREANRAMSLLVRGRKKVLQSAKNALDRAELSRQNLLYEKRHLEATIEDTRLHDSLYLTISMEDDPAAMDLNEHDLTLHRLQVELETRKRLSENLKSKQDSLELSRSRLVLKRKELEKLRDQLENIIKAAEPFLNTHGKFFVAERIVERESPLNRLGAELVGVMETRNDLQVWRFEELEAGEEEEEEGGEEHLDDDSSLTRSPAEGAPARTHGRFATNVRKVNRRFAHAYILAELALTEGTARLYFYHNDPDATDSLMVIKLELSERDLGRQESESILLSLPLDPILLLTTPHESIVAGEAGHVPFRWLQSLCGLVTDTSFGDPHKVLDLLFSAIETRLNNTMQVDEI</sequence>
<dbReference type="InterPro" id="IPR019163">
    <property type="entry name" value="THO_Thoc5"/>
</dbReference>
<feature type="compositionally biased region" description="Acidic residues" evidence="5">
    <location>
        <begin position="222"/>
        <end position="239"/>
    </location>
</feature>
<gene>
    <name evidence="6" type="ORF">PSACC_01282</name>
</gene>
<feature type="region of interest" description="Disordered" evidence="5">
    <location>
        <begin position="222"/>
        <end position="255"/>
    </location>
</feature>
<protein>
    <submittedName>
        <fullName evidence="6">Uncharacterized protein</fullName>
    </submittedName>
</protein>
<dbReference type="PANTHER" id="PTHR13375:SF3">
    <property type="entry name" value="THO COMPLEX SUBUNIT 5 HOMOLOG"/>
    <property type="match status" value="1"/>
</dbReference>